<evidence type="ECO:0000313" key="2">
    <source>
        <dbReference type="Proteomes" id="UP000030634"/>
    </source>
</evidence>
<gene>
    <name evidence="1" type="ORF">QR90_04930</name>
</gene>
<dbReference type="InterPro" id="IPR036388">
    <property type="entry name" value="WH-like_DNA-bd_sf"/>
</dbReference>
<dbReference type="KEGG" id="dsw:QR90_04930"/>
<dbReference type="EMBL" id="CP010028">
    <property type="protein sequence ID" value="AIZ44575.1"/>
    <property type="molecule type" value="Genomic_DNA"/>
</dbReference>
<dbReference type="SUPFAM" id="SSF46785">
    <property type="entry name" value="Winged helix' DNA-binding domain"/>
    <property type="match status" value="1"/>
</dbReference>
<dbReference type="HOGENOM" id="CLU_1319195_0_0_0"/>
<evidence type="ECO:0008006" key="3">
    <source>
        <dbReference type="Google" id="ProtNLM"/>
    </source>
</evidence>
<sequence length="208" mass="23514">MDDVQTANPEQAALLLDVSLRPLLDFLMDAERSASETAAHLNVSLQRAHYLLGKLQRVGIAVIGRTDARAGRAIKRYRMAGRWFIPYEVAGAETLEAFASDQLMPRFETLIGHSVRVLRERSPHWGFWLESNAENVHLLIGDEHGPAHELLFGDEPFFLNIGHLHLSRDRANELKRRLWAVLEDFEAEERPGAPEYTIALMLVRGAVN</sequence>
<organism evidence="1 2">
    <name type="scientific">Deinococcus radiopugnans</name>
    <dbReference type="NCBI Taxonomy" id="57497"/>
    <lineage>
        <taxon>Bacteria</taxon>
        <taxon>Thermotogati</taxon>
        <taxon>Deinococcota</taxon>
        <taxon>Deinococci</taxon>
        <taxon>Deinococcales</taxon>
        <taxon>Deinococcaceae</taxon>
        <taxon>Deinococcus</taxon>
    </lineage>
</organism>
<dbReference type="AlphaFoldDB" id="A0A0A7KEP5"/>
<reference evidence="2" key="1">
    <citation type="submission" date="2014-11" db="EMBL/GenBank/DDBJ databases">
        <title>Hymenobacter sp. DG25B genome submission.</title>
        <authorList>
            <person name="Jung H.-Y."/>
            <person name="Kim M.K."/>
            <person name="Srinivasan S."/>
            <person name="Lim S."/>
        </authorList>
    </citation>
    <scope>NUCLEOTIDE SEQUENCE [LARGE SCALE GENOMIC DNA]</scope>
    <source>
        <strain evidence="2">DY59</strain>
    </source>
</reference>
<dbReference type="InterPro" id="IPR036390">
    <property type="entry name" value="WH_DNA-bd_sf"/>
</dbReference>
<accession>A0A0A7KEP5</accession>
<proteinExistence type="predicted"/>
<dbReference type="Gene3D" id="1.10.10.10">
    <property type="entry name" value="Winged helix-like DNA-binding domain superfamily/Winged helix DNA-binding domain"/>
    <property type="match status" value="1"/>
</dbReference>
<name>A0A0A7KEP5_9DEIO</name>
<dbReference type="Proteomes" id="UP000030634">
    <property type="component" value="Chromosome"/>
</dbReference>
<evidence type="ECO:0000313" key="1">
    <source>
        <dbReference type="EMBL" id="AIZ44575.1"/>
    </source>
</evidence>
<dbReference type="RefSeq" id="WP_039682680.1">
    <property type="nucleotide sequence ID" value="NZ_CP010028.1"/>
</dbReference>
<protein>
    <recommendedName>
        <fullName evidence="3">ArsR family transcriptional regulator</fullName>
    </recommendedName>
</protein>